<dbReference type="Proteomes" id="UP000008963">
    <property type="component" value="Chromosome"/>
</dbReference>
<name>E1X1V1_HALMS</name>
<evidence type="ECO:0000313" key="2">
    <source>
        <dbReference type="EMBL" id="CBW26611.1"/>
    </source>
</evidence>
<reference evidence="3" key="1">
    <citation type="journal article" date="2013" name="ISME J.">
        <title>A small predatory core genome in the divergent marine Bacteriovorax marinus SJ and the terrestrial Bdellovibrio bacteriovorus.</title>
        <authorList>
            <person name="Crossman L.C."/>
            <person name="Chen H."/>
            <person name="Cerdeno-Tarraga A.M."/>
            <person name="Brooks K."/>
            <person name="Quail M.A."/>
            <person name="Pineiro S.A."/>
            <person name="Hobley L."/>
            <person name="Sockett R.E."/>
            <person name="Bentley S.D."/>
            <person name="Parkhill J."/>
            <person name="Williams H.N."/>
            <person name="Stine O.C."/>
        </authorList>
    </citation>
    <scope>NUCLEOTIDE SEQUENCE [LARGE SCALE GENOMIC DNA]</scope>
    <source>
        <strain evidence="3">ATCC BAA-682 / DSM 15412 / SJ</strain>
    </source>
</reference>
<proteinExistence type="predicted"/>
<dbReference type="STRING" id="862908.BMS_1786"/>
<evidence type="ECO:0000313" key="3">
    <source>
        <dbReference type="Proteomes" id="UP000008963"/>
    </source>
</evidence>
<feature type="chain" id="PRO_5003154629" evidence="1">
    <location>
        <begin position="19"/>
        <end position="193"/>
    </location>
</feature>
<dbReference type="KEGG" id="bmx:BMS_1786"/>
<accession>E1X1V1</accession>
<dbReference type="AlphaFoldDB" id="E1X1V1"/>
<sequence>MKTFLAFLILITSFSSSAYEPSYSQRRTMANYYNYSEYNKMAKLLKEGYDPNDIIESPLVPMSEEFRYIHGMSSSKVDYDIEEEVLEVLNLLIEKGAYLEASTKSGEFPVYLASTGKKLKILHKAGADIFRKFIDKEGVVLRAREYVRSAEGLDYMYEQGLKPDCDYIHKKFSEIENKWYKHHYGVGYKERCR</sequence>
<protein>
    <submittedName>
        <fullName evidence="2">Uncharacterized protein</fullName>
    </submittedName>
</protein>
<dbReference type="HOGENOM" id="CLU_1407044_0_0_7"/>
<dbReference type="PATRIC" id="fig|862908.3.peg.1694"/>
<organism evidence="2 3">
    <name type="scientific">Halobacteriovorax marinus (strain ATCC BAA-682 / DSM 15412 / SJ)</name>
    <name type="common">Bacteriovorax marinus</name>
    <dbReference type="NCBI Taxonomy" id="862908"/>
    <lineage>
        <taxon>Bacteria</taxon>
        <taxon>Pseudomonadati</taxon>
        <taxon>Bdellovibrionota</taxon>
        <taxon>Bacteriovoracia</taxon>
        <taxon>Bacteriovoracales</taxon>
        <taxon>Halobacteriovoraceae</taxon>
        <taxon>Halobacteriovorax</taxon>
    </lineage>
</organism>
<evidence type="ECO:0000256" key="1">
    <source>
        <dbReference type="SAM" id="SignalP"/>
    </source>
</evidence>
<feature type="signal peptide" evidence="1">
    <location>
        <begin position="1"/>
        <end position="18"/>
    </location>
</feature>
<dbReference type="EMBL" id="FQ312005">
    <property type="protein sequence ID" value="CBW26611.1"/>
    <property type="molecule type" value="Genomic_DNA"/>
</dbReference>
<keyword evidence="3" id="KW-1185">Reference proteome</keyword>
<keyword evidence="1" id="KW-0732">Signal</keyword>
<gene>
    <name evidence="2" type="ordered locus">BMS_1786</name>
</gene>